<sequence length="139" mass="15693">MKLQAKLLGYAGLIPFLLLNMALLFDAYPTSLIYILFTQYSAVLLSFFGGIHWYDAISSNKNGHQMYIAMLPTIIGWLCLTQTGAHWVLGVLSASYVLMMFYDKQVLTLPKTMVVDYTKLRMSLTTIVVLSHAVMIFAR</sequence>
<feature type="transmembrane region" description="Helical" evidence="1">
    <location>
        <begin position="31"/>
        <end position="54"/>
    </location>
</feature>
<dbReference type="Pfam" id="PF11911">
    <property type="entry name" value="DUF3429"/>
    <property type="match status" value="1"/>
</dbReference>
<dbReference type="OrthoDB" id="8591832at2"/>
<dbReference type="AlphaFoldDB" id="A0A1M5IXF3"/>
<evidence type="ECO:0000313" key="3">
    <source>
        <dbReference type="Proteomes" id="UP000184520"/>
    </source>
</evidence>
<evidence type="ECO:0000256" key="1">
    <source>
        <dbReference type="SAM" id="Phobius"/>
    </source>
</evidence>
<dbReference type="PANTHER" id="PTHR15887:SF1">
    <property type="entry name" value="TRANSMEMBRANE PROTEIN 69"/>
    <property type="match status" value="1"/>
</dbReference>
<protein>
    <recommendedName>
        <fullName evidence="4">DUF3429 domain-containing protein</fullName>
    </recommendedName>
</protein>
<feature type="transmembrane region" description="Helical" evidence="1">
    <location>
        <begin position="122"/>
        <end position="138"/>
    </location>
</feature>
<gene>
    <name evidence="2" type="ORF">SAMN05216361_1837</name>
</gene>
<dbReference type="EMBL" id="FQWD01000003">
    <property type="protein sequence ID" value="SHG32620.1"/>
    <property type="molecule type" value="Genomic_DNA"/>
</dbReference>
<accession>A0A1M5IXF3</accession>
<keyword evidence="1" id="KW-1133">Transmembrane helix</keyword>
<organism evidence="2 3">
    <name type="scientific">Marisediminitalea aggregata</name>
    <dbReference type="NCBI Taxonomy" id="634436"/>
    <lineage>
        <taxon>Bacteria</taxon>
        <taxon>Pseudomonadati</taxon>
        <taxon>Pseudomonadota</taxon>
        <taxon>Gammaproteobacteria</taxon>
        <taxon>Alteromonadales</taxon>
        <taxon>Alteromonadaceae</taxon>
        <taxon>Marisediminitalea</taxon>
    </lineage>
</organism>
<dbReference type="Proteomes" id="UP000184520">
    <property type="component" value="Unassembled WGS sequence"/>
</dbReference>
<dbReference type="PANTHER" id="PTHR15887">
    <property type="entry name" value="TRANSMEMBRANE PROTEIN 69"/>
    <property type="match status" value="1"/>
</dbReference>
<proteinExistence type="predicted"/>
<dbReference type="RefSeq" id="WP_073321339.1">
    <property type="nucleotide sequence ID" value="NZ_FQWD01000003.1"/>
</dbReference>
<feature type="transmembrane region" description="Helical" evidence="1">
    <location>
        <begin position="7"/>
        <end position="25"/>
    </location>
</feature>
<name>A0A1M5IXF3_9ALTE</name>
<keyword evidence="1" id="KW-0472">Membrane</keyword>
<dbReference type="InterPro" id="IPR021836">
    <property type="entry name" value="DUF3429"/>
</dbReference>
<feature type="transmembrane region" description="Helical" evidence="1">
    <location>
        <begin position="75"/>
        <end position="102"/>
    </location>
</feature>
<reference evidence="3" key="1">
    <citation type="submission" date="2016-11" db="EMBL/GenBank/DDBJ databases">
        <authorList>
            <person name="Varghese N."/>
            <person name="Submissions S."/>
        </authorList>
    </citation>
    <scope>NUCLEOTIDE SEQUENCE [LARGE SCALE GENOMIC DNA]</scope>
    <source>
        <strain evidence="3">CGMCC 1.8995</strain>
    </source>
</reference>
<dbReference type="STRING" id="634436.SAMN05216361_1837"/>
<evidence type="ECO:0008006" key="4">
    <source>
        <dbReference type="Google" id="ProtNLM"/>
    </source>
</evidence>
<keyword evidence="3" id="KW-1185">Reference proteome</keyword>
<keyword evidence="1" id="KW-0812">Transmembrane</keyword>
<evidence type="ECO:0000313" key="2">
    <source>
        <dbReference type="EMBL" id="SHG32620.1"/>
    </source>
</evidence>